<protein>
    <recommendedName>
        <fullName evidence="3">HTH merR-type domain-containing protein</fullName>
    </recommendedName>
</protein>
<dbReference type="Pfam" id="PF04255">
    <property type="entry name" value="DUF433"/>
    <property type="match status" value="1"/>
</dbReference>
<dbReference type="InterPro" id="IPR009061">
    <property type="entry name" value="DNA-bd_dom_put_sf"/>
</dbReference>
<gene>
    <name evidence="1" type="ORF">Psuf_033700</name>
</gene>
<dbReference type="KEGG" id="psuu:Psuf_033700"/>
<dbReference type="EMBL" id="AP022871">
    <property type="protein sequence ID" value="BCB86057.1"/>
    <property type="molecule type" value="Genomic_DNA"/>
</dbReference>
<dbReference type="Gene3D" id="1.10.1660.10">
    <property type="match status" value="1"/>
</dbReference>
<reference evidence="1 2" key="1">
    <citation type="submission" date="2020-03" db="EMBL/GenBank/DDBJ databases">
        <title>Whole genome shotgun sequence of Phytohabitans suffuscus NBRC 105367.</title>
        <authorList>
            <person name="Komaki H."/>
            <person name="Tamura T."/>
        </authorList>
    </citation>
    <scope>NUCLEOTIDE SEQUENCE [LARGE SCALE GENOMIC DNA]</scope>
    <source>
        <strain evidence="1 2">NBRC 105367</strain>
    </source>
</reference>
<organism evidence="1 2">
    <name type="scientific">Phytohabitans suffuscus</name>
    <dbReference type="NCBI Taxonomy" id="624315"/>
    <lineage>
        <taxon>Bacteria</taxon>
        <taxon>Bacillati</taxon>
        <taxon>Actinomycetota</taxon>
        <taxon>Actinomycetes</taxon>
        <taxon>Micromonosporales</taxon>
        <taxon>Micromonosporaceae</taxon>
    </lineage>
</organism>
<dbReference type="Proteomes" id="UP000503011">
    <property type="component" value="Chromosome"/>
</dbReference>
<evidence type="ECO:0000313" key="1">
    <source>
        <dbReference type="EMBL" id="BCB86057.1"/>
    </source>
</evidence>
<sequence length="235" mass="26338">MEHSDRRSRALAAEAGCYETWRAAALSGVPESTVYYWARTGIVKPSISPVKEKLWSYGDLMALRIISWLRHSKHIDNDIIRASPMTEVRRSLALLDSLNLDIWHSNGDNARSASPLLVDKEGKIFLRTEEGLLNTRGQRIVSLPVEFFDLLAPFDLAGQHGPDLLRPRPHLRIVPLKVAGEPHIADSRITSRSLAALSRRGFDPDRIAGMYRVDRQSVIEALDLESQLKLLQSAA</sequence>
<dbReference type="InterPro" id="IPR007367">
    <property type="entry name" value="DUF433"/>
</dbReference>
<name>A0A6F8YJ07_9ACTN</name>
<accession>A0A6F8YJ07</accession>
<evidence type="ECO:0008006" key="3">
    <source>
        <dbReference type="Google" id="ProtNLM"/>
    </source>
</evidence>
<dbReference type="AlphaFoldDB" id="A0A6F8YJ07"/>
<evidence type="ECO:0000313" key="2">
    <source>
        <dbReference type="Proteomes" id="UP000503011"/>
    </source>
</evidence>
<dbReference type="RefSeq" id="WP_173157940.1">
    <property type="nucleotide sequence ID" value="NZ_AP022871.1"/>
</dbReference>
<dbReference type="SUPFAM" id="SSF46955">
    <property type="entry name" value="Putative DNA-binding domain"/>
    <property type="match status" value="1"/>
</dbReference>
<proteinExistence type="predicted"/>
<reference evidence="1 2" key="2">
    <citation type="submission" date="2020-03" db="EMBL/GenBank/DDBJ databases">
        <authorList>
            <person name="Ichikawa N."/>
            <person name="Kimura A."/>
            <person name="Kitahashi Y."/>
            <person name="Uohara A."/>
        </authorList>
    </citation>
    <scope>NUCLEOTIDE SEQUENCE [LARGE SCALE GENOMIC DNA]</scope>
    <source>
        <strain evidence="1 2">NBRC 105367</strain>
    </source>
</reference>
<keyword evidence="2" id="KW-1185">Reference proteome</keyword>